<sequence>MDAKLVSAVDRGAPDLIDDDALTELATDIPDLKSRLGIADERARSSCREACGCCSTTSGRLSVLRQGGDRKHAAAAGGADDSPDDAGHLHVRAVRDHPDHSADSRRARAHILVHSEVLPRVVSVAVFAAAAGAHEEVRGPATAAERGGEEQGDAQEDEALKGGQRGREPHGRRRERGGARRRARGSRRGGRQEGEGAKPLRAEGASTHGVGGRGKHRGAQVARRDRVAVADRGRGRRRRRGDGVAMMNARPTPSRSRRV</sequence>
<dbReference type="OrthoDB" id="275278at2759"/>
<feature type="region of interest" description="Disordered" evidence="1">
    <location>
        <begin position="136"/>
        <end position="259"/>
    </location>
</feature>
<dbReference type="AlphaFoldDB" id="C1MS23"/>
<name>C1MS23_MICPC</name>
<dbReference type="RefSeq" id="XP_003058611.1">
    <property type="nucleotide sequence ID" value="XM_003058565.1"/>
</dbReference>
<feature type="compositionally biased region" description="Basic and acidic residues" evidence="1">
    <location>
        <begin position="222"/>
        <end position="233"/>
    </location>
</feature>
<dbReference type="EMBL" id="GG663739">
    <property type="protein sequence ID" value="EEH57066.1"/>
    <property type="molecule type" value="Genomic_DNA"/>
</dbReference>
<proteinExistence type="predicted"/>
<accession>C1MS23</accession>
<organism evidence="3">
    <name type="scientific">Micromonas pusilla (strain CCMP1545)</name>
    <name type="common">Picoplanktonic green alga</name>
    <dbReference type="NCBI Taxonomy" id="564608"/>
    <lineage>
        <taxon>Eukaryota</taxon>
        <taxon>Viridiplantae</taxon>
        <taxon>Chlorophyta</taxon>
        <taxon>Mamiellophyceae</taxon>
        <taxon>Mamiellales</taxon>
        <taxon>Mamiellaceae</taxon>
        <taxon>Micromonas</taxon>
    </lineage>
</organism>
<evidence type="ECO:0000313" key="2">
    <source>
        <dbReference type="EMBL" id="EEH57066.1"/>
    </source>
</evidence>
<protein>
    <submittedName>
        <fullName evidence="2">Predicted protein</fullName>
    </submittedName>
</protein>
<feature type="compositionally biased region" description="Basic and acidic residues" evidence="1">
    <location>
        <begin position="190"/>
        <end position="201"/>
    </location>
</feature>
<reference evidence="2 3" key="1">
    <citation type="journal article" date="2009" name="Science">
        <title>Green evolution and dynamic adaptations revealed by genomes of the marine picoeukaryotes Micromonas.</title>
        <authorList>
            <person name="Worden A.Z."/>
            <person name="Lee J.H."/>
            <person name="Mock T."/>
            <person name="Rouze P."/>
            <person name="Simmons M.P."/>
            <person name="Aerts A.L."/>
            <person name="Allen A.E."/>
            <person name="Cuvelier M.L."/>
            <person name="Derelle E."/>
            <person name="Everett M.V."/>
            <person name="Foulon E."/>
            <person name="Grimwood J."/>
            <person name="Gundlach H."/>
            <person name="Henrissat B."/>
            <person name="Napoli C."/>
            <person name="McDonald S.M."/>
            <person name="Parker M.S."/>
            <person name="Rombauts S."/>
            <person name="Salamov A."/>
            <person name="Von Dassow P."/>
            <person name="Badger J.H."/>
            <person name="Coutinho P.M."/>
            <person name="Demir E."/>
            <person name="Dubchak I."/>
            <person name="Gentemann C."/>
            <person name="Eikrem W."/>
            <person name="Gready J.E."/>
            <person name="John U."/>
            <person name="Lanier W."/>
            <person name="Lindquist E.A."/>
            <person name="Lucas S."/>
            <person name="Mayer K.F."/>
            <person name="Moreau H."/>
            <person name="Not F."/>
            <person name="Otillar R."/>
            <person name="Panaud O."/>
            <person name="Pangilinan J."/>
            <person name="Paulsen I."/>
            <person name="Piegu B."/>
            <person name="Poliakov A."/>
            <person name="Robbens S."/>
            <person name="Schmutz J."/>
            <person name="Toulza E."/>
            <person name="Wyss T."/>
            <person name="Zelensky A."/>
            <person name="Zhou K."/>
            <person name="Armbrust E.V."/>
            <person name="Bhattacharya D."/>
            <person name="Goodenough U.W."/>
            <person name="Van de Peer Y."/>
            <person name="Grigoriev I.V."/>
        </authorList>
    </citation>
    <scope>NUCLEOTIDE SEQUENCE [LARGE SCALE GENOMIC DNA]</scope>
    <source>
        <strain evidence="2 3">CCMP1545</strain>
    </source>
</reference>
<dbReference type="GeneID" id="9684411"/>
<evidence type="ECO:0000256" key="1">
    <source>
        <dbReference type="SAM" id="MobiDB-lite"/>
    </source>
</evidence>
<keyword evidence="3" id="KW-1185">Reference proteome</keyword>
<feature type="compositionally biased region" description="Basic residues" evidence="1">
    <location>
        <begin position="170"/>
        <end position="189"/>
    </location>
</feature>
<dbReference type="Proteomes" id="UP000001876">
    <property type="component" value="Unassembled WGS sequence"/>
</dbReference>
<dbReference type="KEGG" id="mpp:MICPUCDRAFT_68346"/>
<gene>
    <name evidence="2" type="ORF">MICPUCDRAFT_68346</name>
</gene>
<evidence type="ECO:0000313" key="3">
    <source>
        <dbReference type="Proteomes" id="UP000001876"/>
    </source>
</evidence>